<proteinExistence type="predicted"/>
<reference evidence="3" key="1">
    <citation type="submission" date="2008-02" db="EMBL/GenBank/DDBJ databases">
        <authorList>
            <consortium name="The Broad Institute Genome Sequencing Platform"/>
            <person name="Fischbach M."/>
            <person name="Ward D."/>
            <person name="Young S."/>
            <person name="Jaffe D."/>
            <person name="Gnerre S."/>
            <person name="Berlin A."/>
            <person name="Heiman D."/>
            <person name="Hepburn T."/>
            <person name="Sykes S."/>
            <person name="Alvarado L."/>
            <person name="Kodira C.D."/>
            <person name="Straight P."/>
            <person name="Clardy J."/>
            <person name="Hung D."/>
            <person name="Kolter R."/>
            <person name="Mekalanos J."/>
            <person name="Walker S."/>
            <person name="Walsh C.T."/>
            <person name="Lander E."/>
            <person name="Galagan J."/>
            <person name="Nusbaum C."/>
            <person name="Birren B."/>
        </authorList>
    </citation>
    <scope>NUCLEOTIDE SEQUENCE [LARGE SCALE GENOMIC DNA]</scope>
    <source>
        <strain evidence="3">ATCC 25486 / DSM 40338 / CBS 914.69 / JCM 4507 / NBRC 13074 / NRRL 2958 / 5647</strain>
    </source>
</reference>
<gene>
    <name evidence="2" type="ORF">SSDG_05230</name>
</gene>
<organism evidence="2 3">
    <name type="scientific">Streptomyces pristinaespiralis (strain ATCC 25486 / DSM 40338 / CBS 914.69 / JCM 4507 / KCC S-0507 / NBRC 13074 / NRRL 2958 / 5647)</name>
    <dbReference type="NCBI Taxonomy" id="457429"/>
    <lineage>
        <taxon>Bacteria</taxon>
        <taxon>Bacillati</taxon>
        <taxon>Actinomycetota</taxon>
        <taxon>Actinomycetes</taxon>
        <taxon>Kitasatosporales</taxon>
        <taxon>Streptomycetaceae</taxon>
        <taxon>Streptomyces</taxon>
    </lineage>
</organism>
<keyword evidence="3" id="KW-1185">Reference proteome</keyword>
<dbReference type="Proteomes" id="UP000002805">
    <property type="component" value="Chromosome"/>
</dbReference>
<dbReference type="HOGENOM" id="CLU_2738398_0_0_11"/>
<evidence type="ECO:0000256" key="1">
    <source>
        <dbReference type="SAM" id="MobiDB-lite"/>
    </source>
</evidence>
<feature type="compositionally biased region" description="Acidic residues" evidence="1">
    <location>
        <begin position="60"/>
        <end position="71"/>
    </location>
</feature>
<sequence>MVRRHPSRPQAESPFALPLGGSMVLLALCVPILMMLLLLGMEAFEDLVSRPSPNPRTSPDDGDEEMEGEQA</sequence>
<dbReference type="EMBL" id="CM000950">
    <property type="protein sequence ID" value="EDY66904.1"/>
    <property type="molecule type" value="Genomic_DNA"/>
</dbReference>
<name>B5HJ93_STRE2</name>
<reference evidence="3" key="2">
    <citation type="submission" date="2009-10" db="EMBL/GenBank/DDBJ databases">
        <title>The genome sequence of Streptomyces pristinaespiralis strain ATCC 25486.</title>
        <authorList>
            <consortium name="The Broad Institute Genome Sequencing Platform"/>
            <consortium name="Broad Institute Microbial Sequencing Center"/>
            <person name="Fischbach M."/>
            <person name="Godfrey P."/>
            <person name="Ward D."/>
            <person name="Young S."/>
            <person name="Zeng Q."/>
            <person name="Koehrsen M."/>
            <person name="Alvarado L."/>
            <person name="Berlin A.M."/>
            <person name="Bochicchio J."/>
            <person name="Borenstein D."/>
            <person name="Chapman S.B."/>
            <person name="Chen Z."/>
            <person name="Engels R."/>
            <person name="Freedman E."/>
            <person name="Gellesch M."/>
            <person name="Goldberg J."/>
            <person name="Griggs A."/>
            <person name="Gujja S."/>
            <person name="Heilman E.R."/>
            <person name="Heiman D.I."/>
            <person name="Hepburn T.A."/>
            <person name="Howarth C."/>
            <person name="Jen D."/>
            <person name="Larson L."/>
            <person name="Lewis B."/>
            <person name="Mehta T."/>
            <person name="Park D."/>
            <person name="Pearson M."/>
            <person name="Richards J."/>
            <person name="Roberts A."/>
            <person name="Saif S."/>
            <person name="Shea T.D."/>
            <person name="Shenoy N."/>
            <person name="Sisk P."/>
            <person name="Stolte C."/>
            <person name="Sykes S.N."/>
            <person name="Thomson T."/>
            <person name="Walk T."/>
            <person name="White J."/>
            <person name="Yandava C."/>
            <person name="Straight P."/>
            <person name="Clardy J."/>
            <person name="Hung D."/>
            <person name="Kolter R."/>
            <person name="Mekalanos J."/>
            <person name="Walker S."/>
            <person name="Walsh C.T."/>
            <person name="Wieland-Brown L.C."/>
            <person name="Haas B."/>
            <person name="Nusbaum C."/>
            <person name="Birren B."/>
        </authorList>
    </citation>
    <scope>NUCLEOTIDE SEQUENCE [LARGE SCALE GENOMIC DNA]</scope>
    <source>
        <strain evidence="3">ATCC 25486 / DSM 40338 / CBS 914.69 / JCM 4507 / NBRC 13074 / NRRL 2958 / 5647</strain>
    </source>
</reference>
<protein>
    <submittedName>
        <fullName evidence="2">Uncharacterized protein</fullName>
    </submittedName>
</protein>
<accession>B5HJ93</accession>
<evidence type="ECO:0000313" key="2">
    <source>
        <dbReference type="EMBL" id="EDY66904.1"/>
    </source>
</evidence>
<evidence type="ECO:0000313" key="3">
    <source>
        <dbReference type="Proteomes" id="UP000002805"/>
    </source>
</evidence>
<dbReference type="AlphaFoldDB" id="B5HJ93"/>
<feature type="region of interest" description="Disordered" evidence="1">
    <location>
        <begin position="48"/>
        <end position="71"/>
    </location>
</feature>